<dbReference type="KEGG" id="pyr:P186_2383"/>
<evidence type="ECO:0008006" key="4">
    <source>
        <dbReference type="Google" id="ProtNLM"/>
    </source>
</evidence>
<dbReference type="BioCyc" id="PSP1104324:GJSN-2329-MONOMER"/>
<feature type="transmembrane region" description="Helical" evidence="1">
    <location>
        <begin position="6"/>
        <end position="23"/>
    </location>
</feature>
<keyword evidence="3" id="KW-1185">Reference proteome</keyword>
<dbReference type="eggNOG" id="arCOG04811">
    <property type="taxonomic scope" value="Archaea"/>
</dbReference>
<gene>
    <name evidence="2" type="ORF">P186_2383</name>
</gene>
<feature type="transmembrane region" description="Helical" evidence="1">
    <location>
        <begin position="30"/>
        <end position="47"/>
    </location>
</feature>
<dbReference type="Proteomes" id="UP000005867">
    <property type="component" value="Chromosome"/>
</dbReference>
<keyword evidence="1" id="KW-0472">Membrane</keyword>
<evidence type="ECO:0000256" key="1">
    <source>
        <dbReference type="SAM" id="Phobius"/>
    </source>
</evidence>
<evidence type="ECO:0000313" key="2">
    <source>
        <dbReference type="EMBL" id="AET33769.1"/>
    </source>
</evidence>
<sequence>MVVLDNVLALLGPLVIGFLVGVLAKRVLSLAAVLIALFIALAALGYLSPDQVTAFLKQLGYATNEALAYATRIKNAIPYSSITFLIGLALGLWKG</sequence>
<keyword evidence="1" id="KW-1133">Transmembrane helix</keyword>
<proteinExistence type="predicted"/>
<accession>G7VC83</accession>
<evidence type="ECO:0000313" key="3">
    <source>
        <dbReference type="Proteomes" id="UP000005867"/>
    </source>
</evidence>
<dbReference type="AlphaFoldDB" id="G7VC83"/>
<reference evidence="2 3" key="1">
    <citation type="journal article" date="2012" name="J. Bacteriol.">
        <title>Complete genome sequence of strain 1860, a crenarchaeon of the genus pyrobaculum able to grow with various electron acceptors.</title>
        <authorList>
            <person name="Mardanov A.V."/>
            <person name="Gumerov V.M."/>
            <person name="Slobodkina G.B."/>
            <person name="Beletsky A.V."/>
            <person name="Bonch-Osmolovskaya E.A."/>
            <person name="Ravin N.V."/>
            <person name="Skryabin K.G."/>
        </authorList>
    </citation>
    <scope>NUCLEOTIDE SEQUENCE [LARGE SCALE GENOMIC DNA]</scope>
    <source>
        <strain evidence="2 3">1860</strain>
    </source>
</reference>
<feature type="transmembrane region" description="Helical" evidence="1">
    <location>
        <begin position="76"/>
        <end position="93"/>
    </location>
</feature>
<dbReference type="HOGENOM" id="CLU_181239_0_0_2"/>
<protein>
    <recommendedName>
        <fullName evidence="4">FUN14 family protein</fullName>
    </recommendedName>
</protein>
<organism evidence="2 3">
    <name type="scientific">Pyrobaculum ferrireducens</name>
    <dbReference type="NCBI Taxonomy" id="1104324"/>
    <lineage>
        <taxon>Archaea</taxon>
        <taxon>Thermoproteota</taxon>
        <taxon>Thermoprotei</taxon>
        <taxon>Thermoproteales</taxon>
        <taxon>Thermoproteaceae</taxon>
        <taxon>Pyrobaculum</taxon>
    </lineage>
</organism>
<name>G7VC83_9CREN</name>
<dbReference type="STRING" id="1104324.P186_2383"/>
<dbReference type="EMBL" id="CP003098">
    <property type="protein sequence ID" value="AET33769.1"/>
    <property type="molecule type" value="Genomic_DNA"/>
</dbReference>
<keyword evidence="1" id="KW-0812">Transmembrane</keyword>